<keyword evidence="6" id="KW-1185">Reference proteome</keyword>
<evidence type="ECO:0000313" key="6">
    <source>
        <dbReference type="Proteomes" id="UP000241546"/>
    </source>
</evidence>
<dbReference type="SMART" id="SM00066">
    <property type="entry name" value="GAL4"/>
    <property type="match status" value="1"/>
</dbReference>
<dbReference type="PROSITE" id="PS50048">
    <property type="entry name" value="ZN2_CY6_FUNGAL_2"/>
    <property type="match status" value="1"/>
</dbReference>
<dbReference type="Proteomes" id="UP000241546">
    <property type="component" value="Unassembled WGS sequence"/>
</dbReference>
<accession>A0A2T4AXU0</accession>
<evidence type="ECO:0000256" key="3">
    <source>
        <dbReference type="SAM" id="MobiDB-lite"/>
    </source>
</evidence>
<reference evidence="6" key="1">
    <citation type="submission" date="2016-07" db="EMBL/GenBank/DDBJ databases">
        <title>Multiple horizontal gene transfer events from other fungi enriched the ability of initially mycotrophic Trichoderma (Ascomycota) to feed on dead plant biomass.</title>
        <authorList>
            <consortium name="DOE Joint Genome Institute"/>
            <person name="Atanasova L."/>
            <person name="Chenthamara K."/>
            <person name="Zhang J."/>
            <person name="Grujic M."/>
            <person name="Henrissat B."/>
            <person name="Kuo A."/>
            <person name="Aerts A."/>
            <person name="Salamov A."/>
            <person name="Lipzen A."/>
            <person name="Labutti K."/>
            <person name="Barry K."/>
            <person name="Miao Y."/>
            <person name="Rahimi M.J."/>
            <person name="Shen Q."/>
            <person name="Grigoriev I.V."/>
            <person name="Kubicek C.P."/>
            <person name="Druzhinina I.S."/>
        </authorList>
    </citation>
    <scope>NUCLEOTIDE SEQUENCE [LARGE SCALE GENOMIC DNA]</scope>
    <source>
        <strain evidence="6">TUCIM 6016</strain>
    </source>
</reference>
<dbReference type="InterPro" id="IPR021858">
    <property type="entry name" value="Fun_TF"/>
</dbReference>
<dbReference type="Gene3D" id="4.10.240.10">
    <property type="entry name" value="Zn(2)-C6 fungal-type DNA-binding domain"/>
    <property type="match status" value="1"/>
</dbReference>
<dbReference type="RefSeq" id="XP_024745212.1">
    <property type="nucleotide sequence ID" value="XM_024895834.1"/>
</dbReference>
<dbReference type="GeneID" id="36603952"/>
<dbReference type="AlphaFoldDB" id="A0A2T4AXU0"/>
<feature type="region of interest" description="Disordered" evidence="3">
    <location>
        <begin position="60"/>
        <end position="92"/>
    </location>
</feature>
<name>A0A2T4AXU0_9HYPO</name>
<proteinExistence type="predicted"/>
<evidence type="ECO:0000256" key="2">
    <source>
        <dbReference type="ARBA" id="ARBA00023242"/>
    </source>
</evidence>
<dbReference type="PANTHER" id="PTHR37534:SF46">
    <property type="entry name" value="ZN(II)2CYS6 TRANSCRIPTION FACTOR (EUROFUNG)"/>
    <property type="match status" value="1"/>
</dbReference>
<evidence type="ECO:0000259" key="4">
    <source>
        <dbReference type="PROSITE" id="PS50048"/>
    </source>
</evidence>
<evidence type="ECO:0000313" key="5">
    <source>
        <dbReference type="EMBL" id="PTB61892.1"/>
    </source>
</evidence>
<feature type="domain" description="Zn(2)-C6 fungal-type" evidence="4">
    <location>
        <begin position="21"/>
        <end position="51"/>
    </location>
</feature>
<organism evidence="5 6">
    <name type="scientific">Trichoderma citrinoviride</name>
    <dbReference type="NCBI Taxonomy" id="58853"/>
    <lineage>
        <taxon>Eukaryota</taxon>
        <taxon>Fungi</taxon>
        <taxon>Dikarya</taxon>
        <taxon>Ascomycota</taxon>
        <taxon>Pezizomycotina</taxon>
        <taxon>Sordariomycetes</taxon>
        <taxon>Hypocreomycetidae</taxon>
        <taxon>Hypocreales</taxon>
        <taxon>Hypocreaceae</taxon>
        <taxon>Trichoderma</taxon>
    </lineage>
</organism>
<dbReference type="EMBL" id="KZ680227">
    <property type="protein sequence ID" value="PTB61892.1"/>
    <property type="molecule type" value="Genomic_DNA"/>
</dbReference>
<dbReference type="CDD" id="cd00067">
    <property type="entry name" value="GAL4"/>
    <property type="match status" value="1"/>
</dbReference>
<dbReference type="Pfam" id="PF11951">
    <property type="entry name" value="Fungal_trans_2"/>
    <property type="match status" value="1"/>
</dbReference>
<dbReference type="GO" id="GO:0008270">
    <property type="term" value="F:zinc ion binding"/>
    <property type="evidence" value="ECO:0007669"/>
    <property type="project" value="InterPro"/>
</dbReference>
<protein>
    <recommendedName>
        <fullName evidence="4">Zn(2)-C6 fungal-type domain-containing protein</fullName>
    </recommendedName>
</protein>
<sequence>MNAVSPRRSGPTRRYNRSRCGCLTCKRRKVKCDEQRPRCSHCERLNLECKWRPHHAAALAKPRQDTNGESATSSSHQLALSPSTDPSPTASGLRTLQAMDEVFDYASFMWDPSSSLWQQESPDMATSLAMPANEVNNGDQNLDQTNSTSSERLMEFFAKSATPPILAGVESQRKWFSIRQGLVAMSKSSRVLRCAILAFSNTLICRSNPSSTFDDQSHYHEATMEVEAQGHDSLTGHSLARECLLAALFFLSYVEIIESRLDTAHRYLKQAYNILQKGDKASFSHVEKQVLLWIRLLDARAVSAGGEGLFLSQDDGIELVEASPASFDAETDETSRSPDAASDDVEDVLFQVLYQPGIVFFQKVQSFMGRISKIDPWHRSRGTVEDEIEVMNIGASIATDLRTLYDQRPPLMDYAVAGKLSEPHISANLAFTITRAFRTYLSNYYASKVHLHRVAYKHLPLTKEATDALGQIRKLAHQISSDLAPEDSLPVNMLWPLLMLGVEEQDPEERAWIRAQIVRMEGVAGNARITARVLEEVQARQEASKARADIRSVMHAVFNSCFAIL</sequence>
<dbReference type="Pfam" id="PF00172">
    <property type="entry name" value="Zn_clus"/>
    <property type="match status" value="1"/>
</dbReference>
<dbReference type="GO" id="GO:0005634">
    <property type="term" value="C:nucleus"/>
    <property type="evidence" value="ECO:0007669"/>
    <property type="project" value="UniProtKB-SubCell"/>
</dbReference>
<evidence type="ECO:0000256" key="1">
    <source>
        <dbReference type="ARBA" id="ARBA00004123"/>
    </source>
</evidence>
<dbReference type="GO" id="GO:0000981">
    <property type="term" value="F:DNA-binding transcription factor activity, RNA polymerase II-specific"/>
    <property type="evidence" value="ECO:0007669"/>
    <property type="project" value="InterPro"/>
</dbReference>
<dbReference type="PANTHER" id="PTHR37534">
    <property type="entry name" value="TRANSCRIPTIONAL ACTIVATOR PROTEIN UGA3"/>
    <property type="match status" value="1"/>
</dbReference>
<keyword evidence="2" id="KW-0539">Nucleus</keyword>
<feature type="compositionally biased region" description="Polar residues" evidence="3">
    <location>
        <begin position="65"/>
        <end position="92"/>
    </location>
</feature>
<dbReference type="OrthoDB" id="648861at2759"/>
<comment type="subcellular location">
    <subcellularLocation>
        <location evidence="1">Nucleus</location>
    </subcellularLocation>
</comment>
<gene>
    <name evidence="5" type="ORF">BBK36DRAFT_1173130</name>
</gene>
<dbReference type="InterPro" id="IPR001138">
    <property type="entry name" value="Zn2Cys6_DnaBD"/>
</dbReference>
<dbReference type="PROSITE" id="PS00463">
    <property type="entry name" value="ZN2_CY6_FUNGAL_1"/>
    <property type="match status" value="1"/>
</dbReference>
<dbReference type="SUPFAM" id="SSF57701">
    <property type="entry name" value="Zn2/Cys6 DNA-binding domain"/>
    <property type="match status" value="1"/>
</dbReference>
<dbReference type="InterPro" id="IPR036864">
    <property type="entry name" value="Zn2-C6_fun-type_DNA-bd_sf"/>
</dbReference>